<comment type="caution">
    <text evidence="1">The sequence shown here is derived from an EMBL/GenBank/DDBJ whole genome shotgun (WGS) entry which is preliminary data.</text>
</comment>
<dbReference type="AlphaFoldDB" id="A0A6A3BU76"/>
<dbReference type="Proteomes" id="UP000436088">
    <property type="component" value="Unassembled WGS sequence"/>
</dbReference>
<protein>
    <submittedName>
        <fullName evidence="1">Uncharacterized protein</fullName>
    </submittedName>
</protein>
<name>A0A6A3BU76_HIBSY</name>
<accession>A0A6A3BU76</accession>
<dbReference type="EMBL" id="VEPZ02000787">
    <property type="protein sequence ID" value="KAE8719507.1"/>
    <property type="molecule type" value="Genomic_DNA"/>
</dbReference>
<evidence type="ECO:0000313" key="2">
    <source>
        <dbReference type="Proteomes" id="UP000436088"/>
    </source>
</evidence>
<keyword evidence="2" id="KW-1185">Reference proteome</keyword>
<sequence length="118" mass="13768">MGEEVLRKIWYDDEFDFVISNAMGRSGADFNAVRCRNERSGCKKSSAGSEEFNSFIKRCNLLEIPLIGKSTHGLFLRIREVDWTGLYLMKTGVMLNQILQQEVFLAQFQTIFRSYWRL</sequence>
<proteinExistence type="predicted"/>
<gene>
    <name evidence="1" type="ORF">F3Y22_tig00109951pilonHSYRG00002</name>
</gene>
<evidence type="ECO:0000313" key="1">
    <source>
        <dbReference type="EMBL" id="KAE8719507.1"/>
    </source>
</evidence>
<organism evidence="1 2">
    <name type="scientific">Hibiscus syriacus</name>
    <name type="common">Rose of Sharon</name>
    <dbReference type="NCBI Taxonomy" id="106335"/>
    <lineage>
        <taxon>Eukaryota</taxon>
        <taxon>Viridiplantae</taxon>
        <taxon>Streptophyta</taxon>
        <taxon>Embryophyta</taxon>
        <taxon>Tracheophyta</taxon>
        <taxon>Spermatophyta</taxon>
        <taxon>Magnoliopsida</taxon>
        <taxon>eudicotyledons</taxon>
        <taxon>Gunneridae</taxon>
        <taxon>Pentapetalae</taxon>
        <taxon>rosids</taxon>
        <taxon>malvids</taxon>
        <taxon>Malvales</taxon>
        <taxon>Malvaceae</taxon>
        <taxon>Malvoideae</taxon>
        <taxon>Hibiscus</taxon>
    </lineage>
</organism>
<reference evidence="1" key="1">
    <citation type="submission" date="2019-09" db="EMBL/GenBank/DDBJ databases">
        <title>Draft genome information of white flower Hibiscus syriacus.</title>
        <authorList>
            <person name="Kim Y.-M."/>
        </authorList>
    </citation>
    <scope>NUCLEOTIDE SEQUENCE [LARGE SCALE GENOMIC DNA]</scope>
    <source>
        <strain evidence="1">YM2019G1</strain>
    </source>
</reference>